<dbReference type="InterPro" id="IPR023840">
    <property type="entry name" value="T7SS_Rv3446c"/>
</dbReference>
<keyword evidence="2" id="KW-0812">Transmembrane</keyword>
<dbReference type="EMBL" id="CP002857">
    <property type="protein sequence ID" value="AEI10190.1"/>
    <property type="molecule type" value="Genomic_DNA"/>
</dbReference>
<evidence type="ECO:0000313" key="3">
    <source>
        <dbReference type="EMBL" id="AEI10190.1"/>
    </source>
</evidence>
<accession>F8E1X7</accession>
<feature type="region of interest" description="Disordered" evidence="1">
    <location>
        <begin position="1"/>
        <end position="28"/>
    </location>
</feature>
<gene>
    <name evidence="3" type="ordered locus">CRES_1837</name>
</gene>
<dbReference type="Proteomes" id="UP000000492">
    <property type="component" value="Chromosome"/>
</dbReference>
<feature type="region of interest" description="Disordered" evidence="1">
    <location>
        <begin position="190"/>
        <end position="217"/>
    </location>
</feature>
<dbReference type="HOGENOM" id="CLU_613527_0_0_11"/>
<protein>
    <recommendedName>
        <fullName evidence="5">Type VII secretion-associated protein</fullName>
    </recommendedName>
</protein>
<organism evidence="3 4">
    <name type="scientific">Corynebacterium resistens (strain DSM 45100 / JCM 12819 / GTC 2026 / SICGH 158)</name>
    <dbReference type="NCBI Taxonomy" id="662755"/>
    <lineage>
        <taxon>Bacteria</taxon>
        <taxon>Bacillati</taxon>
        <taxon>Actinomycetota</taxon>
        <taxon>Actinomycetes</taxon>
        <taxon>Mycobacteriales</taxon>
        <taxon>Corynebacteriaceae</taxon>
        <taxon>Corynebacterium</taxon>
    </lineage>
</organism>
<feature type="compositionally biased region" description="Basic and acidic residues" evidence="1">
    <location>
        <begin position="292"/>
        <end position="326"/>
    </location>
</feature>
<evidence type="ECO:0000256" key="2">
    <source>
        <dbReference type="SAM" id="Phobius"/>
    </source>
</evidence>
<dbReference type="NCBIfam" id="TIGR03931">
    <property type="entry name" value="T7SS_Rv3446c"/>
    <property type="match status" value="1"/>
</dbReference>
<evidence type="ECO:0000313" key="4">
    <source>
        <dbReference type="Proteomes" id="UP000000492"/>
    </source>
</evidence>
<dbReference type="STRING" id="662755.CRES_1837"/>
<evidence type="ECO:0008006" key="5">
    <source>
        <dbReference type="Google" id="ProtNLM"/>
    </source>
</evidence>
<feature type="compositionally biased region" description="Pro residues" evidence="1">
    <location>
        <begin position="276"/>
        <end position="291"/>
    </location>
</feature>
<feature type="transmembrane region" description="Helical" evidence="2">
    <location>
        <begin position="223"/>
        <end position="244"/>
    </location>
</feature>
<sequence length="446" mass="47583">MGDPYRSSGHPGGGVMTSAVQPHQSHSDTREWSILAQALALQESGILVQGMSVTDLSTGFCVEGPPEAMSPDYVLVDPETTSGKHSLGDDIALWGTKISVARLGELTVLLDEVVQQREENPDAASVNPAVPRETFPWGIGLDTVDILVAGAHAKIIAAYLRVMGYRARVVDENEALSIAAELTAAGSFVEKEACSTPAPEPADSEDGDGEHDRERQESSTLKALIAVALVVVVAGIGVMVASLVTGRDTPREDVVAEGAVASGENPAQPDESAGSPEPPISTPSSAPPQPPQKDKQKPKAHNEGRGQGRFEDPQKMGGKRETHAPRADVPVTVGVPGWKRAGATKGREEYRSADEGMRVLIAAKPTPLRRQADLDQAVLRALEQAQGVRVVKQSPVVYEEKYPGSATQWHVVLRDGHQVSVGCQVREHTAHRDEQCRKIVRAARPE</sequence>
<evidence type="ECO:0000256" key="1">
    <source>
        <dbReference type="SAM" id="MobiDB-lite"/>
    </source>
</evidence>
<reference evidence="3 4" key="1">
    <citation type="journal article" date="2012" name="BMC Genomics">
        <title>Complete genome sequence, lifestyle, and multi-drug resistance of the human pathogen Corynebacterium resistens DSM 45100 isolated from blood samples of a leukemia patient.</title>
        <authorList>
            <person name="Schroder J."/>
            <person name="Maus I."/>
            <person name="Meyer K."/>
            <person name="Wordemann S."/>
            <person name="Blom J."/>
            <person name="Jaenicke S."/>
            <person name="Schneider J."/>
            <person name="Trost E."/>
            <person name="Tauch A."/>
        </authorList>
    </citation>
    <scope>NUCLEOTIDE SEQUENCE [LARGE SCALE GENOMIC DNA]</scope>
    <source>
        <strain evidence="4">DSM 45100 / JCM 12819 / CCUG 50093 / GTC 2026 / SICGH 158</strain>
    </source>
</reference>
<feature type="region of interest" description="Disordered" evidence="1">
    <location>
        <begin position="260"/>
        <end position="350"/>
    </location>
</feature>
<dbReference type="KEGG" id="crd:CRES_1837"/>
<keyword evidence="2" id="KW-0472">Membrane</keyword>
<proteinExistence type="predicted"/>
<dbReference type="AlphaFoldDB" id="F8E1X7"/>
<keyword evidence="2" id="KW-1133">Transmembrane helix</keyword>
<dbReference type="eggNOG" id="ENOG5031J0K">
    <property type="taxonomic scope" value="Bacteria"/>
</dbReference>
<keyword evidence="4" id="KW-1185">Reference proteome</keyword>
<name>F8E1X7_CORRG</name>